<proteinExistence type="predicted"/>
<dbReference type="AlphaFoldDB" id="A0A5J9VU81"/>
<organism evidence="2 3">
    <name type="scientific">Eragrostis curvula</name>
    <name type="common">weeping love grass</name>
    <dbReference type="NCBI Taxonomy" id="38414"/>
    <lineage>
        <taxon>Eukaryota</taxon>
        <taxon>Viridiplantae</taxon>
        <taxon>Streptophyta</taxon>
        <taxon>Embryophyta</taxon>
        <taxon>Tracheophyta</taxon>
        <taxon>Spermatophyta</taxon>
        <taxon>Magnoliopsida</taxon>
        <taxon>Liliopsida</taxon>
        <taxon>Poales</taxon>
        <taxon>Poaceae</taxon>
        <taxon>PACMAD clade</taxon>
        <taxon>Chloridoideae</taxon>
        <taxon>Eragrostideae</taxon>
        <taxon>Eragrostidinae</taxon>
        <taxon>Eragrostis</taxon>
    </lineage>
</organism>
<feature type="compositionally biased region" description="Basic and acidic residues" evidence="1">
    <location>
        <begin position="66"/>
        <end position="76"/>
    </location>
</feature>
<feature type="region of interest" description="Disordered" evidence="1">
    <location>
        <begin position="1"/>
        <end position="104"/>
    </location>
</feature>
<accession>A0A5J9VU81</accession>
<evidence type="ECO:0000256" key="1">
    <source>
        <dbReference type="SAM" id="MobiDB-lite"/>
    </source>
</evidence>
<protein>
    <submittedName>
        <fullName evidence="2">Uncharacterized protein</fullName>
    </submittedName>
</protein>
<feature type="non-terminal residue" evidence="2">
    <location>
        <position position="104"/>
    </location>
</feature>
<dbReference type="Gramene" id="TVU39135">
    <property type="protein sequence ID" value="TVU39135"/>
    <property type="gene ID" value="EJB05_12540"/>
</dbReference>
<name>A0A5J9VU81_9POAL</name>
<comment type="caution">
    <text evidence="2">The sequence shown here is derived from an EMBL/GenBank/DDBJ whole genome shotgun (WGS) entry which is preliminary data.</text>
</comment>
<dbReference type="EMBL" id="RWGY01000007">
    <property type="protein sequence ID" value="TVU39135.1"/>
    <property type="molecule type" value="Genomic_DNA"/>
</dbReference>
<gene>
    <name evidence="2" type="ORF">EJB05_12540</name>
</gene>
<keyword evidence="3" id="KW-1185">Reference proteome</keyword>
<reference evidence="2 3" key="1">
    <citation type="journal article" date="2019" name="Sci. Rep.">
        <title>A high-quality genome of Eragrostis curvula grass provides insights into Poaceae evolution and supports new strategies to enhance forage quality.</title>
        <authorList>
            <person name="Carballo J."/>
            <person name="Santos B.A.C.M."/>
            <person name="Zappacosta D."/>
            <person name="Garbus I."/>
            <person name="Selva J.P."/>
            <person name="Gallo C.A."/>
            <person name="Diaz A."/>
            <person name="Albertini E."/>
            <person name="Caccamo M."/>
            <person name="Echenique V."/>
        </authorList>
    </citation>
    <scope>NUCLEOTIDE SEQUENCE [LARGE SCALE GENOMIC DNA]</scope>
    <source>
        <strain evidence="3">cv. Victoria</strain>
        <tissue evidence="2">Leaf</tissue>
    </source>
</reference>
<evidence type="ECO:0000313" key="2">
    <source>
        <dbReference type="EMBL" id="TVU39135.1"/>
    </source>
</evidence>
<evidence type="ECO:0000313" key="3">
    <source>
        <dbReference type="Proteomes" id="UP000324897"/>
    </source>
</evidence>
<sequence length="104" mass="10436">MEATQASGAGVGVQAGGSRSEEVRSRVTGQGGVVPGGGPRSGPARGVEIHGGGTRGAGATNNGGRLRREERLRHGITEGPDATHNAQQAGLADHLPANNEDHVE</sequence>
<dbReference type="Proteomes" id="UP000324897">
    <property type="component" value="Chromosome 4"/>
</dbReference>
<feature type="compositionally biased region" description="Gly residues" evidence="1">
    <location>
        <begin position="29"/>
        <end position="40"/>
    </location>
</feature>